<keyword evidence="1" id="KW-0812">Transmembrane</keyword>
<dbReference type="Proteomes" id="UP000291151">
    <property type="component" value="Chromosome"/>
</dbReference>
<dbReference type="InterPro" id="IPR016047">
    <property type="entry name" value="M23ase_b-sheet_dom"/>
</dbReference>
<name>A0A4P6UTA1_9BACL</name>
<gene>
    <name evidence="3" type="ORF">DKZ56_04960</name>
</gene>
<dbReference type="Gene3D" id="2.70.70.10">
    <property type="entry name" value="Glucose Permease (Domain IIA)"/>
    <property type="match status" value="1"/>
</dbReference>
<organism evidence="3 4">
    <name type="scientific">Ureibacillus thermophilus</name>
    <dbReference type="NCBI Taxonomy" id="367743"/>
    <lineage>
        <taxon>Bacteria</taxon>
        <taxon>Bacillati</taxon>
        <taxon>Bacillota</taxon>
        <taxon>Bacilli</taxon>
        <taxon>Bacillales</taxon>
        <taxon>Caryophanaceae</taxon>
        <taxon>Ureibacillus</taxon>
    </lineage>
</organism>
<evidence type="ECO:0000256" key="1">
    <source>
        <dbReference type="SAM" id="Phobius"/>
    </source>
</evidence>
<evidence type="ECO:0000313" key="3">
    <source>
        <dbReference type="EMBL" id="QBK25266.1"/>
    </source>
</evidence>
<dbReference type="Pfam" id="PF01551">
    <property type="entry name" value="Peptidase_M23"/>
    <property type="match status" value="1"/>
</dbReference>
<reference evidence="3 4" key="1">
    <citation type="submission" date="2019-02" db="EMBL/GenBank/DDBJ databases">
        <title>Ureibacillus thermophilus.</title>
        <authorList>
            <person name="Sunny J.S."/>
            <person name="Natarajan A."/>
            <person name="Saleena L.M."/>
        </authorList>
    </citation>
    <scope>NUCLEOTIDE SEQUENCE [LARGE SCALE GENOMIC DNA]</scope>
    <source>
        <strain evidence="3 4">LM102</strain>
    </source>
</reference>
<dbReference type="EMBL" id="CP036528">
    <property type="protein sequence ID" value="QBK25266.1"/>
    <property type="molecule type" value="Genomic_DNA"/>
</dbReference>
<keyword evidence="4" id="KW-1185">Reference proteome</keyword>
<evidence type="ECO:0000313" key="4">
    <source>
        <dbReference type="Proteomes" id="UP000291151"/>
    </source>
</evidence>
<dbReference type="PANTHER" id="PTHR21666:SF291">
    <property type="entry name" value="STAGE II SPORULATION PROTEIN Q"/>
    <property type="match status" value="1"/>
</dbReference>
<sequence length="221" mass="24770">MREDQNKQNNTSQKLKKWQQQPWFWPAIYGGMAAVLIGLIVTYSVITSEDKSETVNEPVVQEEESPIIETNAQTETLKYPFAENQLENAKVLQDFYDINADAETRENALLVFDQTFTTSSGISISINNEPFEVLAAMSGEVKEVKLDAFTGNKIVIAHPNGMETHYSSVADILVKEGDKVEQGQPIATSTENDWNPTAGIHLHFEVLEDGKNVNPRNYLSF</sequence>
<dbReference type="AlphaFoldDB" id="A0A4P6UTA1"/>
<feature type="transmembrane region" description="Helical" evidence="1">
    <location>
        <begin position="23"/>
        <end position="46"/>
    </location>
</feature>
<dbReference type="SUPFAM" id="SSF51261">
    <property type="entry name" value="Duplicated hybrid motif"/>
    <property type="match status" value="1"/>
</dbReference>
<dbReference type="PANTHER" id="PTHR21666">
    <property type="entry name" value="PEPTIDASE-RELATED"/>
    <property type="match status" value="1"/>
</dbReference>
<feature type="domain" description="M23ase beta-sheet core" evidence="2">
    <location>
        <begin position="119"/>
        <end position="215"/>
    </location>
</feature>
<dbReference type="KEGG" id="uth:DKZ56_04960"/>
<dbReference type="GO" id="GO:0004222">
    <property type="term" value="F:metalloendopeptidase activity"/>
    <property type="evidence" value="ECO:0007669"/>
    <property type="project" value="TreeGrafter"/>
</dbReference>
<keyword evidence="1" id="KW-1133">Transmembrane helix</keyword>
<keyword evidence="1" id="KW-0472">Membrane</keyword>
<accession>A0A4P6UTA1</accession>
<protein>
    <submittedName>
        <fullName evidence="3">M23 family metallopeptidase</fullName>
    </submittedName>
</protein>
<evidence type="ECO:0000259" key="2">
    <source>
        <dbReference type="Pfam" id="PF01551"/>
    </source>
</evidence>
<dbReference type="CDD" id="cd12797">
    <property type="entry name" value="M23_peptidase"/>
    <property type="match status" value="1"/>
</dbReference>
<dbReference type="InterPro" id="IPR050570">
    <property type="entry name" value="Cell_wall_metabolism_enzyme"/>
</dbReference>
<proteinExistence type="predicted"/>
<dbReference type="InterPro" id="IPR011055">
    <property type="entry name" value="Dup_hybrid_motif"/>
</dbReference>
<dbReference type="RefSeq" id="WP_208651655.1">
    <property type="nucleotide sequence ID" value="NZ_CP036528.1"/>
</dbReference>